<comment type="caution">
    <text evidence="3">The sequence shown here is derived from an EMBL/GenBank/DDBJ whole genome shotgun (WGS) entry which is preliminary data.</text>
</comment>
<dbReference type="GO" id="GO:0000166">
    <property type="term" value="F:nucleotide binding"/>
    <property type="evidence" value="ECO:0007669"/>
    <property type="project" value="InterPro"/>
</dbReference>
<dbReference type="EMBL" id="JAZBJZ010000087">
    <property type="protein sequence ID" value="MEE3718652.1"/>
    <property type="molecule type" value="Genomic_DNA"/>
</dbReference>
<dbReference type="SUPFAM" id="SSF46589">
    <property type="entry name" value="tRNA-binding arm"/>
    <property type="match status" value="1"/>
</dbReference>
<dbReference type="RefSeq" id="WP_330485086.1">
    <property type="nucleotide sequence ID" value="NZ_JAZBJZ010000087.1"/>
</dbReference>
<dbReference type="InterPro" id="IPR015866">
    <property type="entry name" value="Ser-tRNA-synth_1_N"/>
</dbReference>
<keyword evidence="1" id="KW-0175">Coiled coil</keyword>
<evidence type="ECO:0000313" key="3">
    <source>
        <dbReference type="EMBL" id="MEE3718652.1"/>
    </source>
</evidence>
<evidence type="ECO:0000259" key="2">
    <source>
        <dbReference type="Pfam" id="PF02403"/>
    </source>
</evidence>
<gene>
    <name evidence="3" type="ORF">V2H45_18070</name>
</gene>
<dbReference type="AlphaFoldDB" id="A0AAW9Q054"/>
<reference evidence="3" key="1">
    <citation type="submission" date="2024-01" db="EMBL/GenBank/DDBJ databases">
        <title>Bank of Algae and Cyanobacteria of the Azores (BACA) strain genomes.</title>
        <authorList>
            <person name="Luz R."/>
            <person name="Cordeiro R."/>
            <person name="Fonseca A."/>
            <person name="Goncalves V."/>
        </authorList>
    </citation>
    <scope>NUCLEOTIDE SEQUENCE</scope>
    <source>
        <strain evidence="3">BACA0141</strain>
    </source>
</reference>
<organism evidence="3 4">
    <name type="scientific">Tumidithrix elongata BACA0141</name>
    <dbReference type="NCBI Taxonomy" id="2716417"/>
    <lineage>
        <taxon>Bacteria</taxon>
        <taxon>Bacillati</taxon>
        <taxon>Cyanobacteriota</taxon>
        <taxon>Cyanophyceae</taxon>
        <taxon>Pseudanabaenales</taxon>
        <taxon>Pseudanabaenaceae</taxon>
        <taxon>Tumidithrix</taxon>
        <taxon>Tumidithrix elongata</taxon>
    </lineage>
</organism>
<dbReference type="Gene3D" id="1.10.287.40">
    <property type="entry name" value="Serine-tRNA synthetase, tRNA binding domain"/>
    <property type="match status" value="1"/>
</dbReference>
<dbReference type="InterPro" id="IPR010978">
    <property type="entry name" value="tRNA-bd_arm"/>
</dbReference>
<name>A0AAW9Q054_9CYAN</name>
<feature type="domain" description="Serine-tRNA synthetase type1 N-terminal" evidence="2">
    <location>
        <begin position="1"/>
        <end position="93"/>
    </location>
</feature>
<proteinExistence type="predicted"/>
<evidence type="ECO:0000256" key="1">
    <source>
        <dbReference type="SAM" id="Coils"/>
    </source>
</evidence>
<protein>
    <recommendedName>
        <fullName evidence="2">Serine-tRNA synthetase type1 N-terminal domain-containing protein</fullName>
    </recommendedName>
</protein>
<dbReference type="Proteomes" id="UP001333818">
    <property type="component" value="Unassembled WGS sequence"/>
</dbReference>
<sequence length="95" mass="10702">MLDIRLIRSQPEQVQAHLNLRGGGQDIGKIVEVDREIRLLETKRSHLQVESNAICKQVGQMRRNASLGESASSGQEQEIQTLKERANQIEQEIAV</sequence>
<feature type="coiled-coil region" evidence="1">
    <location>
        <begin position="30"/>
        <end position="92"/>
    </location>
</feature>
<dbReference type="InterPro" id="IPR042103">
    <property type="entry name" value="SerRS_1_N_sf"/>
</dbReference>
<accession>A0AAW9Q054</accession>
<dbReference type="Pfam" id="PF02403">
    <property type="entry name" value="Seryl_tRNA_N"/>
    <property type="match status" value="1"/>
</dbReference>
<keyword evidence="4" id="KW-1185">Reference proteome</keyword>
<evidence type="ECO:0000313" key="4">
    <source>
        <dbReference type="Proteomes" id="UP001333818"/>
    </source>
</evidence>